<reference evidence="1 2" key="1">
    <citation type="journal article" date="2016" name="Mol. Biol. Evol.">
        <title>Comparative Genomics of Early-Diverging Mushroom-Forming Fungi Provides Insights into the Origins of Lignocellulose Decay Capabilities.</title>
        <authorList>
            <person name="Nagy L.G."/>
            <person name="Riley R."/>
            <person name="Tritt A."/>
            <person name="Adam C."/>
            <person name="Daum C."/>
            <person name="Floudas D."/>
            <person name="Sun H."/>
            <person name="Yadav J.S."/>
            <person name="Pangilinan J."/>
            <person name="Larsson K.H."/>
            <person name="Matsuura K."/>
            <person name="Barry K."/>
            <person name="Labutti K."/>
            <person name="Kuo R."/>
            <person name="Ohm R.A."/>
            <person name="Bhattacharya S.S."/>
            <person name="Shirouzu T."/>
            <person name="Yoshinaga Y."/>
            <person name="Martin F.M."/>
            <person name="Grigoriev I.V."/>
            <person name="Hibbett D.S."/>
        </authorList>
    </citation>
    <scope>NUCLEOTIDE SEQUENCE [LARGE SCALE GENOMIC DNA]</scope>
    <source>
        <strain evidence="1 2">L-15889</strain>
    </source>
</reference>
<sequence>MSPSHHLLVLPPRLNTCLWTKHMTSAVTSLACQVDIAWVFCICTGRREEVSQTSQSPCCVSSPYTCRLLTLLS</sequence>
<proteinExistence type="predicted"/>
<dbReference type="EMBL" id="KV429112">
    <property type="protein sequence ID" value="KZT65094.1"/>
    <property type="molecule type" value="Genomic_DNA"/>
</dbReference>
<keyword evidence="2" id="KW-1185">Reference proteome</keyword>
<dbReference type="Proteomes" id="UP000076727">
    <property type="component" value="Unassembled WGS sequence"/>
</dbReference>
<dbReference type="AlphaFoldDB" id="A0A165M0N9"/>
<organism evidence="1 2">
    <name type="scientific">Daedalea quercina L-15889</name>
    <dbReference type="NCBI Taxonomy" id="1314783"/>
    <lineage>
        <taxon>Eukaryota</taxon>
        <taxon>Fungi</taxon>
        <taxon>Dikarya</taxon>
        <taxon>Basidiomycota</taxon>
        <taxon>Agaricomycotina</taxon>
        <taxon>Agaricomycetes</taxon>
        <taxon>Polyporales</taxon>
        <taxon>Fomitopsis</taxon>
    </lineage>
</organism>
<gene>
    <name evidence="1" type="ORF">DAEQUDRAFT_559868</name>
</gene>
<accession>A0A165M0N9</accession>
<evidence type="ECO:0000313" key="2">
    <source>
        <dbReference type="Proteomes" id="UP000076727"/>
    </source>
</evidence>
<protein>
    <submittedName>
        <fullName evidence="1">Uncharacterized protein</fullName>
    </submittedName>
</protein>
<evidence type="ECO:0000313" key="1">
    <source>
        <dbReference type="EMBL" id="KZT65094.1"/>
    </source>
</evidence>
<name>A0A165M0N9_9APHY</name>